<evidence type="ECO:0000256" key="1">
    <source>
        <dbReference type="SAM" id="Phobius"/>
    </source>
</evidence>
<dbReference type="RefSeq" id="WP_013256762.1">
    <property type="nucleotide sequence ID" value="NC_014364.1"/>
</dbReference>
<dbReference type="Pfam" id="PF00535">
    <property type="entry name" value="Glycos_transf_2"/>
    <property type="match status" value="1"/>
</dbReference>
<dbReference type="InterPro" id="IPR050256">
    <property type="entry name" value="Glycosyltransferase_2"/>
</dbReference>
<gene>
    <name evidence="3" type="ordered locus">Spirs_4232</name>
</gene>
<keyword evidence="1" id="KW-0812">Transmembrane</keyword>
<keyword evidence="4" id="KW-1185">Reference proteome</keyword>
<protein>
    <submittedName>
        <fullName evidence="3">Glycosyl transferase family 2</fullName>
    </submittedName>
</protein>
<dbReference type="InterPro" id="IPR001173">
    <property type="entry name" value="Glyco_trans_2-like"/>
</dbReference>
<dbReference type="eggNOG" id="COG1215">
    <property type="taxonomic scope" value="Bacteria"/>
</dbReference>
<dbReference type="EMBL" id="CP002116">
    <property type="protein sequence ID" value="ADK83306.1"/>
    <property type="molecule type" value="Genomic_DNA"/>
</dbReference>
<proteinExistence type="predicted"/>
<evidence type="ECO:0000313" key="4">
    <source>
        <dbReference type="Proteomes" id="UP000002318"/>
    </source>
</evidence>
<accession>E1R9Y7</accession>
<dbReference type="CDD" id="cd04179">
    <property type="entry name" value="DPM_DPG-synthase_like"/>
    <property type="match status" value="1"/>
</dbReference>
<feature type="transmembrane region" description="Helical" evidence="1">
    <location>
        <begin position="276"/>
        <end position="298"/>
    </location>
</feature>
<dbReference type="HOGENOM" id="CLU_033536_7_1_12"/>
<dbReference type="AlphaFoldDB" id="E1R9Y7"/>
<dbReference type="STRING" id="573413.Spirs_4232"/>
<keyword evidence="3" id="KW-0808">Transferase</keyword>
<feature type="transmembrane region" description="Helical" evidence="1">
    <location>
        <begin position="244"/>
        <end position="270"/>
    </location>
</feature>
<dbReference type="OrthoDB" id="9807778at2"/>
<dbReference type="CAZy" id="GT2">
    <property type="family name" value="Glycosyltransferase Family 2"/>
</dbReference>
<dbReference type="InterPro" id="IPR029044">
    <property type="entry name" value="Nucleotide-diphossugar_trans"/>
</dbReference>
<dbReference type="PANTHER" id="PTHR48090">
    <property type="entry name" value="UNDECAPRENYL-PHOSPHATE 4-DEOXY-4-FORMAMIDO-L-ARABINOSE TRANSFERASE-RELATED"/>
    <property type="match status" value="1"/>
</dbReference>
<dbReference type="SUPFAM" id="SSF53448">
    <property type="entry name" value="Nucleotide-diphospho-sugar transferases"/>
    <property type="match status" value="1"/>
</dbReference>
<reference evidence="3 4" key="1">
    <citation type="journal article" date="2010" name="Stand. Genomic Sci.">
        <title>Complete genome sequence of Spirochaeta smaragdinae type strain (SEBR 4228).</title>
        <authorList>
            <person name="Mavromatis K."/>
            <person name="Yasawong M."/>
            <person name="Chertkov O."/>
            <person name="Lapidus A."/>
            <person name="Lucas S."/>
            <person name="Nolan M."/>
            <person name="Del Rio T.G."/>
            <person name="Tice H."/>
            <person name="Cheng J.F."/>
            <person name="Pitluck S."/>
            <person name="Liolios K."/>
            <person name="Ivanova N."/>
            <person name="Tapia R."/>
            <person name="Han C."/>
            <person name="Bruce D."/>
            <person name="Goodwin L."/>
            <person name="Pati A."/>
            <person name="Chen A."/>
            <person name="Palaniappan K."/>
            <person name="Land M."/>
            <person name="Hauser L."/>
            <person name="Chang Y.J."/>
            <person name="Jeffries C.D."/>
            <person name="Detter J.C."/>
            <person name="Rohde M."/>
            <person name="Brambilla E."/>
            <person name="Spring S."/>
            <person name="Goker M."/>
            <person name="Sikorski J."/>
            <person name="Woyke T."/>
            <person name="Bristow J."/>
            <person name="Eisen J.A."/>
            <person name="Markowitz V."/>
            <person name="Hugenholtz P."/>
            <person name="Klenk H.P."/>
            <person name="Kyrpides N.C."/>
        </authorList>
    </citation>
    <scope>NUCLEOTIDE SEQUENCE [LARGE SCALE GENOMIC DNA]</scope>
    <source>
        <strain evidence="4">DSM 11293 / JCM 15392 / SEBR 4228</strain>
    </source>
</reference>
<keyword evidence="1" id="KW-1133">Transmembrane helix</keyword>
<dbReference type="Proteomes" id="UP000002318">
    <property type="component" value="Chromosome"/>
</dbReference>
<organism evidence="3 4">
    <name type="scientific">Sediminispirochaeta smaragdinae (strain DSM 11293 / JCM 15392 / SEBR 4228)</name>
    <name type="common">Spirochaeta smaragdinae</name>
    <dbReference type="NCBI Taxonomy" id="573413"/>
    <lineage>
        <taxon>Bacteria</taxon>
        <taxon>Pseudomonadati</taxon>
        <taxon>Spirochaetota</taxon>
        <taxon>Spirochaetia</taxon>
        <taxon>Spirochaetales</taxon>
        <taxon>Spirochaetaceae</taxon>
        <taxon>Sediminispirochaeta</taxon>
    </lineage>
</organism>
<name>E1R9Y7_SEDSS</name>
<evidence type="ECO:0000313" key="3">
    <source>
        <dbReference type="EMBL" id="ADK83306.1"/>
    </source>
</evidence>
<dbReference type="KEGG" id="ssm:Spirs_4232"/>
<dbReference type="GO" id="GO:0016740">
    <property type="term" value="F:transferase activity"/>
    <property type="evidence" value="ECO:0007669"/>
    <property type="project" value="UniProtKB-KW"/>
</dbReference>
<keyword evidence="1" id="KW-0472">Membrane</keyword>
<evidence type="ECO:0000259" key="2">
    <source>
        <dbReference type="Pfam" id="PF00535"/>
    </source>
</evidence>
<dbReference type="PANTHER" id="PTHR48090:SF7">
    <property type="entry name" value="RFBJ PROTEIN"/>
    <property type="match status" value="1"/>
</dbReference>
<sequence length="302" mass="34000">MSEASEMNGLSIVIPAYNEEKAIVETIEHVTGVMEPSQTPYEVILVNDGSTDKTAVIIQSYLHDHPQLAERVRLVEHAHNRGYGASLKTGIRAAKNEAICITDADGTYPNNRIPELFGMFRERGLDMVVGRRSFKKLPTLTKPAKWFITKLANFLVDDKIPDINSGLRIFRRSIAMKFFPIICDGFSFTTTITLAMFSNGYQVHYEPIEYFKRKGKSKIRPIRDTINFIQLIIRTVAYFNPLKVFVPVSLLLFLVGFLLFIIGRMGIFFAETPNDTITILFVGGIQVLATGVIADMIAKKKD</sequence>
<dbReference type="Gene3D" id="3.90.550.10">
    <property type="entry name" value="Spore Coat Polysaccharide Biosynthesis Protein SpsA, Chain A"/>
    <property type="match status" value="1"/>
</dbReference>
<feature type="domain" description="Glycosyltransferase 2-like" evidence="2">
    <location>
        <begin position="11"/>
        <end position="177"/>
    </location>
</feature>